<dbReference type="InterPro" id="IPR036291">
    <property type="entry name" value="NAD(P)-bd_dom_sf"/>
</dbReference>
<dbReference type="Gene3D" id="3.40.50.720">
    <property type="entry name" value="NAD(P)-binding Rossmann-like Domain"/>
    <property type="match status" value="1"/>
</dbReference>
<organism evidence="5 6">
    <name type="scientific">Mycolicibacterium vanbaalenii</name>
    <name type="common">Mycobacterium vanbaalenii</name>
    <dbReference type="NCBI Taxonomy" id="110539"/>
    <lineage>
        <taxon>Bacteria</taxon>
        <taxon>Bacillati</taxon>
        <taxon>Actinomycetota</taxon>
        <taxon>Actinomycetes</taxon>
        <taxon>Mycobacteriales</taxon>
        <taxon>Mycobacteriaceae</taxon>
        <taxon>Mycolicibacterium</taxon>
    </lineage>
</organism>
<dbReference type="PRINTS" id="PR00081">
    <property type="entry name" value="GDHRDH"/>
</dbReference>
<keyword evidence="3 5" id="KW-0560">Oxidoreductase</keyword>
<dbReference type="InterPro" id="IPR052178">
    <property type="entry name" value="Sec_Metab_Biosynth_SDR"/>
</dbReference>
<dbReference type="SUPFAM" id="SSF51735">
    <property type="entry name" value="NAD(P)-binding Rossmann-fold domains"/>
    <property type="match status" value="1"/>
</dbReference>
<dbReference type="RefSeq" id="WP_159235346.1">
    <property type="nucleotide sequence ID" value="NZ_CACSIP010000075.1"/>
</dbReference>
<dbReference type="PANTHER" id="PTHR43618">
    <property type="entry name" value="7-ALPHA-HYDROXYSTEROID DEHYDROGENASE"/>
    <property type="match status" value="1"/>
</dbReference>
<dbReference type="Pfam" id="PF00106">
    <property type="entry name" value="adh_short"/>
    <property type="match status" value="1"/>
</dbReference>
<name>A0A5S9RBD6_MYCVN</name>
<evidence type="ECO:0000256" key="2">
    <source>
        <dbReference type="ARBA" id="ARBA00022857"/>
    </source>
</evidence>
<evidence type="ECO:0000256" key="1">
    <source>
        <dbReference type="ARBA" id="ARBA00006484"/>
    </source>
</evidence>
<dbReference type="Proteomes" id="UP000430146">
    <property type="component" value="Unassembled WGS sequence"/>
</dbReference>
<feature type="domain" description="Ketoreductase" evidence="4">
    <location>
        <begin position="5"/>
        <end position="204"/>
    </location>
</feature>
<accession>A0A5S9RBD6</accession>
<keyword evidence="6" id="KW-1185">Reference proteome</keyword>
<evidence type="ECO:0000313" key="5">
    <source>
        <dbReference type="EMBL" id="CAA0137496.1"/>
    </source>
</evidence>
<keyword evidence="2" id="KW-0521">NADP</keyword>
<dbReference type="InterPro" id="IPR002347">
    <property type="entry name" value="SDR_fam"/>
</dbReference>
<proteinExistence type="inferred from homology"/>
<dbReference type="AlphaFoldDB" id="A0A5S9RBD6"/>
<dbReference type="OrthoDB" id="158573at2"/>
<dbReference type="EMBL" id="CACSIP010000075">
    <property type="protein sequence ID" value="CAA0137496.1"/>
    <property type="molecule type" value="Genomic_DNA"/>
</dbReference>
<gene>
    <name evidence="5" type="primary">fabG_8</name>
    <name evidence="5" type="ORF">AELLOGFF_02259</name>
</gene>
<reference evidence="5 6" key="1">
    <citation type="submission" date="2019-11" db="EMBL/GenBank/DDBJ databases">
        <authorList>
            <person name="Holert J."/>
        </authorList>
    </citation>
    <scope>NUCLEOTIDE SEQUENCE [LARGE SCALE GENOMIC DNA]</scope>
    <source>
        <strain evidence="5">BC8_1</strain>
    </source>
</reference>
<comment type="similarity">
    <text evidence="1">Belongs to the short-chain dehydrogenases/reductases (SDR) family.</text>
</comment>
<evidence type="ECO:0000313" key="6">
    <source>
        <dbReference type="Proteomes" id="UP000430146"/>
    </source>
</evidence>
<sequence length="248" mass="25277">MTDETSALITGASRGIGLSIAKALAAQKISLTITARSREALDALVPELTALGSPRVITVACDMADPAAAATITETHRRHHDGALTVLVLNAGVGTAGRIEAFPANRLDKTIAVNFRSPFLTLQAALPLLRSGASRRPALGAKIIVVSSITGVFAEAGLAAYGASKAALLSLVDTFNAEESANGITATAIAPAYVDTDMSAWTHGTVAPEMMIPADDIAHLAAALVNMSARSVVGPVVVSRAGTSGYHA</sequence>
<dbReference type="CDD" id="cd05233">
    <property type="entry name" value="SDR_c"/>
    <property type="match status" value="1"/>
</dbReference>
<protein>
    <submittedName>
        <fullName evidence="5">3-oxoacyl-[acyl-carrier-protein] reductase FabG</fullName>
        <ecNumber evidence="5">1.1.1.100</ecNumber>
    </submittedName>
</protein>
<dbReference type="EC" id="1.1.1.100" evidence="5"/>
<evidence type="ECO:0000259" key="4">
    <source>
        <dbReference type="SMART" id="SM00822"/>
    </source>
</evidence>
<dbReference type="GO" id="GO:0004316">
    <property type="term" value="F:3-oxoacyl-[acyl-carrier-protein] reductase (NADPH) activity"/>
    <property type="evidence" value="ECO:0007669"/>
    <property type="project" value="UniProtKB-EC"/>
</dbReference>
<dbReference type="InterPro" id="IPR057326">
    <property type="entry name" value="KR_dom"/>
</dbReference>
<dbReference type="PANTHER" id="PTHR43618:SF8">
    <property type="entry name" value="7ALPHA-HYDROXYSTEROID DEHYDROGENASE"/>
    <property type="match status" value="1"/>
</dbReference>
<dbReference type="SMART" id="SM00822">
    <property type="entry name" value="PKS_KR"/>
    <property type="match status" value="1"/>
</dbReference>
<evidence type="ECO:0000256" key="3">
    <source>
        <dbReference type="ARBA" id="ARBA00023002"/>
    </source>
</evidence>